<evidence type="ECO:0000313" key="1">
    <source>
        <dbReference type="Proteomes" id="UP000046392"/>
    </source>
</evidence>
<keyword evidence="1" id="KW-1185">Reference proteome</keyword>
<dbReference type="WBParaSite" id="SPAL_0000785200.1">
    <property type="protein sequence ID" value="SPAL_0000785200.1"/>
    <property type="gene ID" value="SPAL_0000785200"/>
</dbReference>
<sequence length="76" mass="8622">MGSNGGCNTCGEQVGLLTHLEESMCMSNTVIQSCFEKREDPKERCTVCRPSDSTKMLPQWNSNFKLSIHHRQKDCQ</sequence>
<dbReference type="AlphaFoldDB" id="A0A0N5BPM7"/>
<name>A0A0N5BPM7_STREA</name>
<dbReference type="Proteomes" id="UP000046392">
    <property type="component" value="Unplaced"/>
</dbReference>
<accession>A0A0N5BPM7</accession>
<reference evidence="2" key="1">
    <citation type="submission" date="2017-02" db="UniProtKB">
        <authorList>
            <consortium name="WormBaseParasite"/>
        </authorList>
    </citation>
    <scope>IDENTIFICATION</scope>
</reference>
<evidence type="ECO:0000313" key="2">
    <source>
        <dbReference type="WBParaSite" id="SPAL_0000785200.1"/>
    </source>
</evidence>
<proteinExistence type="predicted"/>
<protein>
    <submittedName>
        <fullName evidence="2">Stc1 domain-containing protein</fullName>
    </submittedName>
</protein>
<organism evidence="1 2">
    <name type="scientific">Strongyloides papillosus</name>
    <name type="common">Intestinal threadworm</name>
    <dbReference type="NCBI Taxonomy" id="174720"/>
    <lineage>
        <taxon>Eukaryota</taxon>
        <taxon>Metazoa</taxon>
        <taxon>Ecdysozoa</taxon>
        <taxon>Nematoda</taxon>
        <taxon>Chromadorea</taxon>
        <taxon>Rhabditida</taxon>
        <taxon>Tylenchina</taxon>
        <taxon>Panagrolaimomorpha</taxon>
        <taxon>Strongyloidoidea</taxon>
        <taxon>Strongyloididae</taxon>
        <taxon>Strongyloides</taxon>
    </lineage>
</organism>